<dbReference type="Pfam" id="PF17963">
    <property type="entry name" value="Big_9"/>
    <property type="match status" value="1"/>
</dbReference>
<protein>
    <submittedName>
        <fullName evidence="2">Uncharacterized protein</fullName>
    </submittedName>
</protein>
<name>A0A0C2DWF6_9BACT</name>
<dbReference type="EMBL" id="JWJD01000001">
    <property type="protein sequence ID" value="KIH77779.1"/>
    <property type="molecule type" value="Genomic_DNA"/>
</dbReference>
<reference evidence="2 3" key="1">
    <citation type="submission" date="2014-12" db="EMBL/GenBank/DDBJ databases">
        <title>Genomes of Geoalkalibacter ferrihydriticus and Geoalkalibacter subterraneus, two haloalkaliphilic metal-reducing members of the Geobacteraceae.</title>
        <authorList>
            <person name="Badalamenti J.P."/>
            <person name="Torres C.I."/>
            <person name="Krajmalnik-Brown R."/>
            <person name="Bond D.R."/>
        </authorList>
    </citation>
    <scope>NUCLEOTIDE SEQUENCE [LARGE SCALE GENOMIC DNA]</scope>
    <source>
        <strain evidence="2 3">DSM 17813</strain>
    </source>
</reference>
<keyword evidence="3" id="KW-1185">Reference proteome</keyword>
<proteinExistence type="predicted"/>
<dbReference type="AlphaFoldDB" id="A0A0C2DWF6"/>
<comment type="caution">
    <text evidence="2">The sequence shown here is derived from an EMBL/GenBank/DDBJ whole genome shotgun (WGS) entry which is preliminary data.</text>
</comment>
<evidence type="ECO:0000313" key="3">
    <source>
        <dbReference type="Proteomes" id="UP000035068"/>
    </source>
</evidence>
<gene>
    <name evidence="2" type="ORF">GFER_03795</name>
</gene>
<feature type="chain" id="PRO_5002147962" evidence="1">
    <location>
        <begin position="27"/>
        <end position="782"/>
    </location>
</feature>
<sequence>MLKKLRLMFLVAVLGLAWAVAAPVGAQSLSEVGPPIAPHGYPAYFGDSNGLNLELCLPDPAGYSTRPDLCVFDPLDVENPLIVAGESFWWLANASVPMPGGGEALLTLAVEATFGGDHNPINGNQITFARTRIRIDTPVAGTYVVTHPYGEITFEDVAADDRGINYTSDIGSTNFRDVAGAYAGTLDGGIGPFLTWPGYADNPALQVRDPETDEVLEQYIGDPNVPSLLTDGTDRPIVFRIEGPEFNGQPIVVETNQFLLMGKVLSIPLDQLDPLAEELVHEFPPVPDPNLFAVGPVNRAVPFNATSVADPFLHPEGLITGVEHAYPKGLPLWYQEDDGIPEGGLQLTLCPPFDPMCIGDPIDTSDPTQVEFGTGGEQFWFLAVAEERVGDLRYLLTLAVEATFGGDHEIVDGNQIAFGRERIRIDTDVAGTYRVTHPYGQRIFENVGVDSRAINFTSDIGIADPADPDGAFVGTLYSDIGPTFLTWPEFDPTLQNPPAALVKTIQVPDPDNLEQTVARDVHYIGDPAELSPVVGGTFVVPGSTEPVDYFLVERLISGTPENGTWQEVIKTSDFSVMGKIYHPETFAAYNLVAEVGAPVAQSFPVTLDLNEASAAVITVINQDSNVEGESTINIVSPPLEGIAVSDNNAGTITYTPSADFALVGGVDQFNYSITADNGTSNIASVTVTVIPVTPQEVVTINKARLSLNKLRWDISGGSNMPGTTLTVYPGVQASGEAIGTVVVANNGKWRLRATTTNNANVTSISIGSSTGEEFNNLPLDVR</sequence>
<organism evidence="2 3">
    <name type="scientific">Geoalkalibacter ferrihydriticus DSM 17813</name>
    <dbReference type="NCBI Taxonomy" id="1121915"/>
    <lineage>
        <taxon>Bacteria</taxon>
        <taxon>Pseudomonadati</taxon>
        <taxon>Thermodesulfobacteriota</taxon>
        <taxon>Desulfuromonadia</taxon>
        <taxon>Desulfuromonadales</taxon>
        <taxon>Geoalkalibacteraceae</taxon>
        <taxon>Geoalkalibacter</taxon>
    </lineage>
</organism>
<evidence type="ECO:0000256" key="1">
    <source>
        <dbReference type="SAM" id="SignalP"/>
    </source>
</evidence>
<feature type="signal peptide" evidence="1">
    <location>
        <begin position="1"/>
        <end position="26"/>
    </location>
</feature>
<dbReference type="RefSeq" id="WP_040096201.1">
    <property type="nucleotide sequence ID" value="NZ_JWJD01000001.1"/>
</dbReference>
<dbReference type="Gene3D" id="2.60.40.3440">
    <property type="match status" value="1"/>
</dbReference>
<dbReference type="Proteomes" id="UP000035068">
    <property type="component" value="Unassembled WGS sequence"/>
</dbReference>
<evidence type="ECO:0000313" key="2">
    <source>
        <dbReference type="EMBL" id="KIH77779.1"/>
    </source>
</evidence>
<keyword evidence="1" id="KW-0732">Signal</keyword>
<accession>A0A0C2DWF6</accession>